<feature type="transmembrane region" description="Helical" evidence="6">
    <location>
        <begin position="362"/>
        <end position="380"/>
    </location>
</feature>
<reference evidence="9 10" key="1">
    <citation type="submission" date="2020-06" db="EMBL/GenBank/DDBJ databases">
        <authorList>
            <person name="Li R."/>
            <person name="Bekaert M."/>
        </authorList>
    </citation>
    <scope>NUCLEOTIDE SEQUENCE [LARGE SCALE GENOMIC DNA]</scope>
    <source>
        <strain evidence="10">wild</strain>
    </source>
</reference>
<feature type="region of interest" description="Disordered" evidence="5">
    <location>
        <begin position="1"/>
        <end position="22"/>
    </location>
</feature>
<dbReference type="AlphaFoldDB" id="A0A6J8D2W3"/>
<feature type="transmembrane region" description="Helical" evidence="6">
    <location>
        <begin position="400"/>
        <end position="428"/>
    </location>
</feature>
<dbReference type="InterPro" id="IPR013761">
    <property type="entry name" value="SAM/pointed_sf"/>
</dbReference>
<evidence type="ECO:0000256" key="1">
    <source>
        <dbReference type="ARBA" id="ARBA00022723"/>
    </source>
</evidence>
<feature type="transmembrane region" description="Helical" evidence="6">
    <location>
        <begin position="155"/>
        <end position="175"/>
    </location>
</feature>
<evidence type="ECO:0000259" key="7">
    <source>
        <dbReference type="PROSITE" id="PS50089"/>
    </source>
</evidence>
<gene>
    <name evidence="9" type="ORF">MCOR_36197</name>
</gene>
<evidence type="ECO:0000256" key="5">
    <source>
        <dbReference type="SAM" id="MobiDB-lite"/>
    </source>
</evidence>
<dbReference type="PANTHER" id="PTHR15898">
    <property type="entry name" value="BIFUNCTIONAL APOPTOSIS REGULATOR"/>
    <property type="match status" value="1"/>
</dbReference>
<name>A0A6J8D2W3_MYTCO</name>
<dbReference type="Pfam" id="PF00097">
    <property type="entry name" value="zf-C3HC4"/>
    <property type="match status" value="1"/>
</dbReference>
<dbReference type="PANTHER" id="PTHR15898:SF13">
    <property type="entry name" value="BIFUNCTIONAL APOPTOSIS REGULATOR"/>
    <property type="match status" value="1"/>
</dbReference>
<keyword evidence="6" id="KW-0812">Transmembrane</keyword>
<sequence length="443" mass="51913">MSVMRTVKKDLQGQSEEGNNDMDDEWETVADFENDLEQSDVNCGVCYDILIFPTTLRCGHNFCRPCLAQWFSTSMKKECPVCRQQYREKPEINSLISKLTEKAFKEKIEERKSTIMTSEMKKLVEQYDKAMTVTVPSNSINFNWERNRNRNGADFCSGILCMLGIVTIIYLVWYWRNTDDDLLTKKHVRHWTVEDVNAWLSSMPWTESYRDNFINKSIDGRLLVALNEEGLTSILNISVPLHKAAILTAIDSLRETGMKLPSDLWEYKSIHPGYSLFLLYGIKDYPRLTILYFYWYDYYNMFLPFVHFTCPAEEFVTNLSMYEPLSTNQKIEFFTKLVFLPYLLVAKFAWEFLSVHYWTSRFILVNCLALTVIEAANVRWLMSGGWRDTMQVLKSHGKGVLGMVVCILVWPIVPNWICDFFFYVALYFSPYSNLEKLYKIMKG</sequence>
<evidence type="ECO:0000313" key="9">
    <source>
        <dbReference type="EMBL" id="CAC5402229.1"/>
    </source>
</evidence>
<evidence type="ECO:0000256" key="3">
    <source>
        <dbReference type="ARBA" id="ARBA00022833"/>
    </source>
</evidence>
<dbReference type="InterPro" id="IPR018957">
    <property type="entry name" value="Znf_C3HC4_RING-type"/>
</dbReference>
<keyword evidence="1" id="KW-0479">Metal-binding</keyword>
<feature type="transmembrane region" description="Helical" evidence="6">
    <location>
        <begin position="333"/>
        <end position="350"/>
    </location>
</feature>
<keyword evidence="6" id="KW-0472">Membrane</keyword>
<dbReference type="Proteomes" id="UP000507470">
    <property type="component" value="Unassembled WGS sequence"/>
</dbReference>
<dbReference type="GO" id="GO:0043161">
    <property type="term" value="P:proteasome-mediated ubiquitin-dependent protein catabolic process"/>
    <property type="evidence" value="ECO:0007669"/>
    <property type="project" value="TreeGrafter"/>
</dbReference>
<dbReference type="SMART" id="SM00454">
    <property type="entry name" value="SAM"/>
    <property type="match status" value="1"/>
</dbReference>
<dbReference type="PROSITE" id="PS00518">
    <property type="entry name" value="ZF_RING_1"/>
    <property type="match status" value="1"/>
</dbReference>
<evidence type="ECO:0000256" key="6">
    <source>
        <dbReference type="SAM" id="Phobius"/>
    </source>
</evidence>
<dbReference type="InterPro" id="IPR013083">
    <property type="entry name" value="Znf_RING/FYVE/PHD"/>
</dbReference>
<dbReference type="Gene3D" id="1.10.150.50">
    <property type="entry name" value="Transcription Factor, Ets-1"/>
    <property type="match status" value="1"/>
</dbReference>
<dbReference type="GO" id="GO:0008270">
    <property type="term" value="F:zinc ion binding"/>
    <property type="evidence" value="ECO:0007669"/>
    <property type="project" value="UniProtKB-KW"/>
</dbReference>
<keyword evidence="3" id="KW-0862">Zinc</keyword>
<dbReference type="SMART" id="SM00184">
    <property type="entry name" value="RING"/>
    <property type="match status" value="1"/>
</dbReference>
<feature type="domain" description="SAM" evidence="8">
    <location>
        <begin position="191"/>
        <end position="256"/>
    </location>
</feature>
<dbReference type="SUPFAM" id="SSF57850">
    <property type="entry name" value="RING/U-box"/>
    <property type="match status" value="1"/>
</dbReference>
<dbReference type="Pfam" id="PF00536">
    <property type="entry name" value="SAM_1"/>
    <property type="match status" value="1"/>
</dbReference>
<keyword evidence="2 4" id="KW-0863">Zinc-finger</keyword>
<dbReference type="PROSITE" id="PS50089">
    <property type="entry name" value="ZF_RING_2"/>
    <property type="match status" value="1"/>
</dbReference>
<dbReference type="OrthoDB" id="6105938at2759"/>
<dbReference type="SUPFAM" id="SSF47769">
    <property type="entry name" value="SAM/Pointed domain"/>
    <property type="match status" value="1"/>
</dbReference>
<protein>
    <submittedName>
        <fullName evidence="9">BFAR</fullName>
    </submittedName>
</protein>
<dbReference type="InterPro" id="IPR001660">
    <property type="entry name" value="SAM"/>
</dbReference>
<dbReference type="GO" id="GO:0005634">
    <property type="term" value="C:nucleus"/>
    <property type="evidence" value="ECO:0007669"/>
    <property type="project" value="TreeGrafter"/>
</dbReference>
<keyword evidence="6" id="KW-1133">Transmembrane helix</keyword>
<dbReference type="GO" id="GO:0061630">
    <property type="term" value="F:ubiquitin protein ligase activity"/>
    <property type="evidence" value="ECO:0007669"/>
    <property type="project" value="TreeGrafter"/>
</dbReference>
<accession>A0A6J8D2W3</accession>
<keyword evidence="10" id="KW-1185">Reference proteome</keyword>
<organism evidence="9 10">
    <name type="scientific">Mytilus coruscus</name>
    <name type="common">Sea mussel</name>
    <dbReference type="NCBI Taxonomy" id="42192"/>
    <lineage>
        <taxon>Eukaryota</taxon>
        <taxon>Metazoa</taxon>
        <taxon>Spiralia</taxon>
        <taxon>Lophotrochozoa</taxon>
        <taxon>Mollusca</taxon>
        <taxon>Bivalvia</taxon>
        <taxon>Autobranchia</taxon>
        <taxon>Pteriomorphia</taxon>
        <taxon>Mytilida</taxon>
        <taxon>Mytiloidea</taxon>
        <taxon>Mytilidae</taxon>
        <taxon>Mytilinae</taxon>
        <taxon>Mytilus</taxon>
    </lineage>
</organism>
<evidence type="ECO:0000259" key="8">
    <source>
        <dbReference type="PROSITE" id="PS50105"/>
    </source>
</evidence>
<dbReference type="Gene3D" id="3.30.40.10">
    <property type="entry name" value="Zinc/RING finger domain, C3HC4 (zinc finger)"/>
    <property type="match status" value="1"/>
</dbReference>
<dbReference type="PROSITE" id="PS50105">
    <property type="entry name" value="SAM_DOMAIN"/>
    <property type="match status" value="1"/>
</dbReference>
<evidence type="ECO:0000256" key="4">
    <source>
        <dbReference type="PROSITE-ProRule" id="PRU00175"/>
    </source>
</evidence>
<dbReference type="InterPro" id="IPR001841">
    <property type="entry name" value="Znf_RING"/>
</dbReference>
<evidence type="ECO:0000256" key="2">
    <source>
        <dbReference type="ARBA" id="ARBA00022771"/>
    </source>
</evidence>
<evidence type="ECO:0000313" key="10">
    <source>
        <dbReference type="Proteomes" id="UP000507470"/>
    </source>
</evidence>
<feature type="domain" description="RING-type" evidence="7">
    <location>
        <begin position="43"/>
        <end position="83"/>
    </location>
</feature>
<dbReference type="InterPro" id="IPR017907">
    <property type="entry name" value="Znf_RING_CS"/>
</dbReference>
<proteinExistence type="predicted"/>
<dbReference type="EMBL" id="CACVKT020006490">
    <property type="protein sequence ID" value="CAC5402229.1"/>
    <property type="molecule type" value="Genomic_DNA"/>
</dbReference>